<keyword evidence="3" id="KW-0863">Zinc-finger</keyword>
<evidence type="ECO:0000313" key="7">
    <source>
        <dbReference type="EMBL" id="KAE8982245.1"/>
    </source>
</evidence>
<dbReference type="GO" id="GO:0005634">
    <property type="term" value="C:nucleus"/>
    <property type="evidence" value="ECO:0007669"/>
    <property type="project" value="UniProtKB-SubCell"/>
</dbReference>
<evidence type="ECO:0000313" key="8">
    <source>
        <dbReference type="Proteomes" id="UP000429607"/>
    </source>
</evidence>
<feature type="region of interest" description="Disordered" evidence="6">
    <location>
        <begin position="1"/>
        <end position="38"/>
    </location>
</feature>
<evidence type="ECO:0008006" key="9">
    <source>
        <dbReference type="Google" id="ProtNLM"/>
    </source>
</evidence>
<organism evidence="7 8">
    <name type="scientific">Phytophthora rubi</name>
    <dbReference type="NCBI Taxonomy" id="129364"/>
    <lineage>
        <taxon>Eukaryota</taxon>
        <taxon>Sar</taxon>
        <taxon>Stramenopiles</taxon>
        <taxon>Oomycota</taxon>
        <taxon>Peronosporomycetes</taxon>
        <taxon>Peronosporales</taxon>
        <taxon>Peronosporaceae</taxon>
        <taxon>Phytophthora</taxon>
    </lineage>
</organism>
<protein>
    <recommendedName>
        <fullName evidence="9">HAT C-terminal dimerisation domain-containing protein</fullName>
    </recommendedName>
</protein>
<evidence type="ECO:0000256" key="5">
    <source>
        <dbReference type="ARBA" id="ARBA00023242"/>
    </source>
</evidence>
<evidence type="ECO:0000256" key="6">
    <source>
        <dbReference type="SAM" id="MobiDB-lite"/>
    </source>
</evidence>
<name>A0A6A3IP03_9STRA</name>
<dbReference type="EMBL" id="QXFV01002883">
    <property type="protein sequence ID" value="KAE8982245.1"/>
    <property type="molecule type" value="Genomic_DNA"/>
</dbReference>
<accession>A0A6A3IP03</accession>
<reference evidence="7 8" key="1">
    <citation type="submission" date="2018-09" db="EMBL/GenBank/DDBJ databases">
        <title>Genomic investigation of the strawberry pathogen Phytophthora fragariae indicates pathogenicity is determined by transcriptional variation in three key races.</title>
        <authorList>
            <person name="Adams T.M."/>
            <person name="Armitage A.D."/>
            <person name="Sobczyk M.K."/>
            <person name="Bates H.J."/>
            <person name="Dunwell J.M."/>
            <person name="Nellist C.F."/>
            <person name="Harrison R.J."/>
        </authorList>
    </citation>
    <scope>NUCLEOTIDE SEQUENCE [LARGE SCALE GENOMIC DNA]</scope>
    <source>
        <strain evidence="7 8">SCRP249</strain>
    </source>
</reference>
<evidence type="ECO:0000256" key="4">
    <source>
        <dbReference type="ARBA" id="ARBA00022833"/>
    </source>
</evidence>
<keyword evidence="2" id="KW-0479">Metal-binding</keyword>
<dbReference type="PANTHER" id="PTHR46481">
    <property type="entry name" value="ZINC FINGER BED DOMAIN-CONTAINING PROTEIN 4"/>
    <property type="match status" value="1"/>
</dbReference>
<dbReference type="InterPro" id="IPR052035">
    <property type="entry name" value="ZnF_BED_domain_contain"/>
</dbReference>
<dbReference type="InterPro" id="IPR012337">
    <property type="entry name" value="RNaseH-like_sf"/>
</dbReference>
<dbReference type="PANTHER" id="PTHR46481:SF10">
    <property type="entry name" value="ZINC FINGER BED DOMAIN-CONTAINING PROTEIN 39"/>
    <property type="match status" value="1"/>
</dbReference>
<feature type="compositionally biased region" description="Polar residues" evidence="6">
    <location>
        <begin position="1"/>
        <end position="25"/>
    </location>
</feature>
<dbReference type="Proteomes" id="UP000429607">
    <property type="component" value="Unassembled WGS sequence"/>
</dbReference>
<dbReference type="SUPFAM" id="SSF53098">
    <property type="entry name" value="Ribonuclease H-like"/>
    <property type="match status" value="1"/>
</dbReference>
<proteinExistence type="predicted"/>
<evidence type="ECO:0000256" key="2">
    <source>
        <dbReference type="ARBA" id="ARBA00022723"/>
    </source>
</evidence>
<keyword evidence="5" id="KW-0539">Nucleus</keyword>
<evidence type="ECO:0000256" key="1">
    <source>
        <dbReference type="ARBA" id="ARBA00004123"/>
    </source>
</evidence>
<comment type="subcellular location">
    <subcellularLocation>
        <location evidence="1">Nucleus</location>
    </subcellularLocation>
</comment>
<sequence>MIVESASLSTGDTDNSENTRQGSNRSEAEAGFVDSNTSSSVNLRGISWIDDQLERLEQTDDAQNVDSLYEPFEWISDADIDDLSDVVARFVSTVEKSASANVNSTDMEDVRKVVLKFRKLSTFFHHSQKGSNRLAKLQSDKKRPLEILNDCPTRWNSTFTMLQRFMELQVTLQRFFFYLETPVGKGEFDDRAMKNLTLPTSEQWLTIQCLVVLLAPFSVASDQLGAESHPTLVSLYFVIASLKAVLRNDNMFADLIKTVQTESYAHEVHAKMQSVRKSILALLEKRFDPSIENEILWISLLDPYTTNSKLYTTKQFEEAKDRLLVEMFDAKRAAVGASCEPQQPSFRES</sequence>
<keyword evidence="4" id="KW-0862">Zinc</keyword>
<gene>
    <name evidence="7" type="ORF">PR001_g23789</name>
</gene>
<comment type="caution">
    <text evidence="7">The sequence shown here is derived from an EMBL/GenBank/DDBJ whole genome shotgun (WGS) entry which is preliminary data.</text>
</comment>
<dbReference type="AlphaFoldDB" id="A0A6A3IP03"/>
<dbReference type="GO" id="GO:0008270">
    <property type="term" value="F:zinc ion binding"/>
    <property type="evidence" value="ECO:0007669"/>
    <property type="project" value="UniProtKB-KW"/>
</dbReference>
<evidence type="ECO:0000256" key="3">
    <source>
        <dbReference type="ARBA" id="ARBA00022771"/>
    </source>
</evidence>